<feature type="domain" description="Amidohydrolase-related" evidence="1">
    <location>
        <begin position="25"/>
        <end position="282"/>
    </location>
</feature>
<name>A0ABX1EXM5_9PROT</name>
<evidence type="ECO:0000259" key="1">
    <source>
        <dbReference type="Pfam" id="PF04909"/>
    </source>
</evidence>
<dbReference type="SUPFAM" id="SSF51556">
    <property type="entry name" value="Metallo-dependent hydrolases"/>
    <property type="match status" value="1"/>
</dbReference>
<evidence type="ECO:0000313" key="2">
    <source>
        <dbReference type="EMBL" id="NKE44842.1"/>
    </source>
</evidence>
<dbReference type="PANTHER" id="PTHR35563:SF2">
    <property type="entry name" value="BARREL METAL-DEPENDENT HYDROLASE, PUTATIVE (AFU_ORTHOLOGUE AFUA_1G16240)-RELATED"/>
    <property type="match status" value="1"/>
</dbReference>
<organism evidence="2 3">
    <name type="scientific">Falsiroseomonas frigidaquae</name>
    <dbReference type="NCBI Taxonomy" id="487318"/>
    <lineage>
        <taxon>Bacteria</taxon>
        <taxon>Pseudomonadati</taxon>
        <taxon>Pseudomonadota</taxon>
        <taxon>Alphaproteobacteria</taxon>
        <taxon>Acetobacterales</taxon>
        <taxon>Roseomonadaceae</taxon>
        <taxon>Falsiroseomonas</taxon>
    </lineage>
</organism>
<dbReference type="PANTHER" id="PTHR35563">
    <property type="entry name" value="BARREL METAL-DEPENDENT HYDROLASE, PUTATIVE (AFU_ORTHOLOGUE AFUA_1G16240)-RELATED"/>
    <property type="match status" value="1"/>
</dbReference>
<dbReference type="InterPro" id="IPR052358">
    <property type="entry name" value="Aro_Compnd_Degr_Hydrolases"/>
</dbReference>
<dbReference type="InterPro" id="IPR032466">
    <property type="entry name" value="Metal_Hydrolase"/>
</dbReference>
<dbReference type="RefSeq" id="WP_168049205.1">
    <property type="nucleotide sequence ID" value="NZ_JAATJR010000002.1"/>
</dbReference>
<sequence length="283" mass="30070">MDHAEKILFTAATAPPRLAVPPGAVDCHHHVYDVAAPVVPGGREHGSATLEDHARLLARLGVQRQVLVQPSSYGLDNSLHLAALREAGPDRARMVAVVRPDFEPAAAREMAAAGVVGARANLVQGIPLGLADVAPLARRMADLGWHMQVFASAGQIAELAPVLRAAPCPVVFDHFAQLPLVDWAAHPAWGVVMDLVQAGRGWVKLSSPYSLDQARPQAVAPLARALAAAAPERMVWGTNWPHPNATTIPDDSALLDLLADWAPDAAQRRAILVDNPARLYGFA</sequence>
<dbReference type="EMBL" id="JAAVTX010000002">
    <property type="protein sequence ID" value="NKE44842.1"/>
    <property type="molecule type" value="Genomic_DNA"/>
</dbReference>
<evidence type="ECO:0000313" key="3">
    <source>
        <dbReference type="Proteomes" id="UP000765160"/>
    </source>
</evidence>
<gene>
    <name evidence="2" type="ORF">HB662_08635</name>
</gene>
<keyword evidence="3" id="KW-1185">Reference proteome</keyword>
<dbReference type="InterPro" id="IPR006680">
    <property type="entry name" value="Amidohydro-rel"/>
</dbReference>
<reference evidence="2 3" key="1">
    <citation type="submission" date="2020-03" db="EMBL/GenBank/DDBJ databases">
        <title>Roseomonas selenitidurans sp. nov. isolated from soil.</title>
        <authorList>
            <person name="Liu H."/>
        </authorList>
    </citation>
    <scope>NUCLEOTIDE SEQUENCE [LARGE SCALE GENOMIC DNA]</scope>
    <source>
        <strain evidence="2 3">JCM 15073</strain>
    </source>
</reference>
<dbReference type="Gene3D" id="3.20.20.140">
    <property type="entry name" value="Metal-dependent hydrolases"/>
    <property type="match status" value="1"/>
</dbReference>
<dbReference type="Proteomes" id="UP000765160">
    <property type="component" value="Unassembled WGS sequence"/>
</dbReference>
<comment type="caution">
    <text evidence="2">The sequence shown here is derived from an EMBL/GenBank/DDBJ whole genome shotgun (WGS) entry which is preliminary data.</text>
</comment>
<protein>
    <submittedName>
        <fullName evidence="2">Amidohydrolase family protein</fullName>
    </submittedName>
</protein>
<dbReference type="Pfam" id="PF04909">
    <property type="entry name" value="Amidohydro_2"/>
    <property type="match status" value="1"/>
</dbReference>
<proteinExistence type="predicted"/>
<accession>A0ABX1EXM5</accession>